<dbReference type="PANTHER" id="PTHR43792:SF8">
    <property type="entry name" value="[RIBOSOMAL PROTEIN US5]-ALANINE N-ACETYLTRANSFERASE"/>
    <property type="match status" value="1"/>
</dbReference>
<reference evidence="5 6" key="1">
    <citation type="submission" date="2018-08" db="EMBL/GenBank/DDBJ databases">
        <title>Aeromicrobium sp. M2KJ-4, whole genome shotgun sequence.</title>
        <authorList>
            <person name="Tuo L."/>
        </authorList>
    </citation>
    <scope>NUCLEOTIDE SEQUENCE [LARGE SCALE GENOMIC DNA]</scope>
    <source>
        <strain evidence="5 6">M2KJ-4</strain>
    </source>
</reference>
<accession>A0A371P8L3</accession>
<protein>
    <submittedName>
        <fullName evidence="5">N-acetyltransferase</fullName>
    </submittedName>
</protein>
<evidence type="ECO:0000313" key="6">
    <source>
        <dbReference type="Proteomes" id="UP000265581"/>
    </source>
</evidence>
<comment type="similarity">
    <text evidence="3">Belongs to the acetyltransferase family. RimJ subfamily.</text>
</comment>
<evidence type="ECO:0000256" key="1">
    <source>
        <dbReference type="ARBA" id="ARBA00022679"/>
    </source>
</evidence>
<dbReference type="InterPro" id="IPR016181">
    <property type="entry name" value="Acyl_CoA_acyltransferase"/>
</dbReference>
<dbReference type="GO" id="GO:0016747">
    <property type="term" value="F:acyltransferase activity, transferring groups other than amino-acyl groups"/>
    <property type="evidence" value="ECO:0007669"/>
    <property type="project" value="InterPro"/>
</dbReference>
<evidence type="ECO:0000256" key="3">
    <source>
        <dbReference type="ARBA" id="ARBA00038502"/>
    </source>
</evidence>
<evidence type="ECO:0000313" key="5">
    <source>
        <dbReference type="EMBL" id="REK72271.1"/>
    </source>
</evidence>
<dbReference type="SUPFAM" id="SSF55729">
    <property type="entry name" value="Acyl-CoA N-acyltransferases (Nat)"/>
    <property type="match status" value="2"/>
</dbReference>
<gene>
    <name evidence="5" type="ORF">DX116_01100</name>
</gene>
<proteinExistence type="inferred from homology"/>
<dbReference type="Gene3D" id="3.40.630.30">
    <property type="match status" value="2"/>
</dbReference>
<sequence>MRWPLVVPVLSDGEVTIRAHVPGDVDGLLEMANDAEMVRWTAIPAPHTRAMSEQFAFTIIPRGWEDGTHRGWAIEAVDDDGRARFAGNVDIRQKPIADIGFALHPWARGRGIMARAVRLAVDWALTEGGVEIVHWRSHVGNEPSLRVAHATGFTLHGTTPGMLLERGQVLDAWTGSIRFGDAPYARTPWAESPTLESDRLRLRRFTQADLPRIAEACSDPVSRHFLSALPQPYTTATARAYVDDCLWQAATGAKATWAIADRTTDQLLGNIAVMDLLGLAGDHGEIGYWLHPDARGRGLMTEATRMVVAHALDPDGLDRRRLALYAAVDNPASNAVAVAAGFDRFGTQRVAERLGDGSFDDLNGYELVR</sequence>
<dbReference type="PROSITE" id="PS51186">
    <property type="entry name" value="GNAT"/>
    <property type="match status" value="2"/>
</dbReference>
<dbReference type="Proteomes" id="UP000265581">
    <property type="component" value="Unassembled WGS sequence"/>
</dbReference>
<dbReference type="Pfam" id="PF13302">
    <property type="entry name" value="Acetyltransf_3"/>
    <property type="match status" value="2"/>
</dbReference>
<dbReference type="AlphaFoldDB" id="A0A371P8L3"/>
<dbReference type="EMBL" id="QUBR01000001">
    <property type="protein sequence ID" value="REK72271.1"/>
    <property type="molecule type" value="Genomic_DNA"/>
</dbReference>
<keyword evidence="2" id="KW-0012">Acyltransferase</keyword>
<feature type="domain" description="N-acetyltransferase" evidence="4">
    <location>
        <begin position="15"/>
        <end position="176"/>
    </location>
</feature>
<evidence type="ECO:0000259" key="4">
    <source>
        <dbReference type="PROSITE" id="PS51186"/>
    </source>
</evidence>
<keyword evidence="6" id="KW-1185">Reference proteome</keyword>
<keyword evidence="1 5" id="KW-0808">Transferase</keyword>
<comment type="caution">
    <text evidence="5">The sequence shown here is derived from an EMBL/GenBank/DDBJ whole genome shotgun (WGS) entry which is preliminary data.</text>
</comment>
<evidence type="ECO:0000256" key="2">
    <source>
        <dbReference type="ARBA" id="ARBA00023315"/>
    </source>
</evidence>
<dbReference type="PANTHER" id="PTHR43792">
    <property type="entry name" value="GNAT FAMILY, PUTATIVE (AFU_ORTHOLOGUE AFUA_3G00765)-RELATED-RELATED"/>
    <property type="match status" value="1"/>
</dbReference>
<dbReference type="InterPro" id="IPR000182">
    <property type="entry name" value="GNAT_dom"/>
</dbReference>
<feature type="domain" description="N-acetyltransferase" evidence="4">
    <location>
        <begin position="200"/>
        <end position="369"/>
    </location>
</feature>
<organism evidence="5 6">
    <name type="scientific">Aeromicrobium endophyticum</name>
    <dbReference type="NCBI Taxonomy" id="2292704"/>
    <lineage>
        <taxon>Bacteria</taxon>
        <taxon>Bacillati</taxon>
        <taxon>Actinomycetota</taxon>
        <taxon>Actinomycetes</taxon>
        <taxon>Propionibacteriales</taxon>
        <taxon>Nocardioidaceae</taxon>
        <taxon>Aeromicrobium</taxon>
    </lineage>
</organism>
<dbReference type="InterPro" id="IPR051531">
    <property type="entry name" value="N-acetyltransferase"/>
</dbReference>
<name>A0A371P8L3_9ACTN</name>